<sequence>MADQVPTIDEIDNVDKLDAYLRGRPVEEAQVIAFRAALRVMPLLSSSLNSKRDVKNKITNEAIMRVFRASVVSWISVAFANTEINASPAALEVKSAKPLNYAKAMAGISRRGLVKISTRSAAMAAFAGNKKSAIRLTCRSVSMAERAISSTGINSETIWHAVRYDLTGMINSAVRSTFYSALWLDVATLYQFDILETEFKDYLFETGDDWFYVIWSWYSSFRLGVLPYSHLEHRLETVISQVAKELDDFWERDPDAVMLDISGKLHFTELQPKNIDCTAIEQIADQLVQTPADFRFSSHDNQPIDAVPFKDAASNRAFAETTLIDAVEKAQEFREGLEKANADPSVKRSVDRLLAVLPPHLDALNPALMRSKTRSLEASALAYASAGAEAELFPNAVAELLDLVGTLKDLQGCFPQIAEVERNTVAIEIAGREQEVETALSAITASARALSANYPGIITASAVEAVAILDDDIADASNQKVKRNLLAGSALIKHNYLSAVYRRVLSPIGVEAVRVGKLYYKNTVDGSVVGVKTAAEKAFPAFVAYQIGGTLAAAAVFLPDLFKILKQANEFAEDLAKDNENEPNAQ</sequence>
<evidence type="ECO:0000313" key="1">
    <source>
        <dbReference type="EMBL" id="MBF2715438.1"/>
    </source>
</evidence>
<dbReference type="RefSeq" id="WP_194416610.1">
    <property type="nucleotide sequence ID" value="NZ_JACXXJ020000005.1"/>
</dbReference>
<protein>
    <submittedName>
        <fullName evidence="1">Uncharacterized protein</fullName>
    </submittedName>
</protein>
<accession>A0AAE2RBY1</accession>
<comment type="caution">
    <text evidence="1">The sequence shown here is derived from an EMBL/GenBank/DDBJ whole genome shotgun (WGS) entry which is preliminary data.</text>
</comment>
<proteinExistence type="predicted"/>
<organism evidence="1 2">
    <name type="scientific">Agrobacterium vitis</name>
    <name type="common">Rhizobium vitis</name>
    <dbReference type="NCBI Taxonomy" id="373"/>
    <lineage>
        <taxon>Bacteria</taxon>
        <taxon>Pseudomonadati</taxon>
        <taxon>Pseudomonadota</taxon>
        <taxon>Alphaproteobacteria</taxon>
        <taxon>Hyphomicrobiales</taxon>
        <taxon>Rhizobiaceae</taxon>
        <taxon>Rhizobium/Agrobacterium group</taxon>
        <taxon>Agrobacterium</taxon>
    </lineage>
</organism>
<dbReference type="AlphaFoldDB" id="A0AAE2RBY1"/>
<evidence type="ECO:0000313" key="2">
    <source>
        <dbReference type="Proteomes" id="UP000655037"/>
    </source>
</evidence>
<reference evidence="1" key="1">
    <citation type="submission" date="2020-11" db="EMBL/GenBank/DDBJ databases">
        <title>Agrobacterium vitis strain K377 genome.</title>
        <authorList>
            <person name="Xi H."/>
        </authorList>
    </citation>
    <scope>NUCLEOTIDE SEQUENCE</scope>
    <source>
        <strain evidence="1">K377</strain>
    </source>
</reference>
<gene>
    <name evidence="1" type="ORF">IEI95_014560</name>
</gene>
<name>A0AAE2RBY1_AGRVI</name>
<dbReference type="Proteomes" id="UP000655037">
    <property type="component" value="Unassembled WGS sequence"/>
</dbReference>
<dbReference type="EMBL" id="JACXXJ020000005">
    <property type="protein sequence ID" value="MBF2715438.1"/>
    <property type="molecule type" value="Genomic_DNA"/>
</dbReference>